<dbReference type="Gramene" id="HORVU.MOREX.r3.3HG0221070.1">
    <property type="protein sequence ID" value="HORVU.MOREX.r3.3HG0221070.1.CDS1"/>
    <property type="gene ID" value="HORVU.MOREX.r3.3HG0221070"/>
</dbReference>
<dbReference type="Proteomes" id="UP000011116">
    <property type="component" value="Chromosome 3H"/>
</dbReference>
<reference evidence="2" key="3">
    <citation type="submission" date="2022-01" db="UniProtKB">
        <authorList>
            <consortium name="EnsemblPlants"/>
        </authorList>
    </citation>
    <scope>IDENTIFICATION</scope>
    <source>
        <strain evidence="2">subsp. vulgare</strain>
    </source>
</reference>
<sequence>MEPPFRPWADLHADLFLPIVDRLPSPRDYVSVRAVCTAWRSSLPSGPQSPSLLVLDDLLLHDGIPGRNTHVYAVSLPMQRRFRLTTLPCHSRDIVGCSNGYLTIADGSRLRILNPVTGAKIDLLLLPNNKNPLRLVVGPNPRPDDYTAVAICDVNKVAYVESGDMEWTITNVIPVNRTRQLVDLVYNADRGDVYCLDERGDVRVLHIPRVGRMPQRTVEPLVAHLDTHPYYHAPAGYAPPYHIVGTQMCFKRVFFCEDTLYQVWKDMRTFMVFRMPLDEIVVLRYYPERWPCWDAVKDLGGYSVFIGENNTTVVQAEAATGIRPNCVYFTDCLLCTPWVFDMSKGTSTQCLLPPTSVGFKTLWYFNSDD</sequence>
<evidence type="ECO:0000259" key="1">
    <source>
        <dbReference type="Pfam" id="PF03478"/>
    </source>
</evidence>
<dbReference type="AlphaFoldDB" id="A0A8I7B4I2"/>
<reference evidence="2" key="2">
    <citation type="submission" date="2020-10" db="EMBL/GenBank/DDBJ databases">
        <authorList>
            <person name="Scholz U."/>
            <person name="Mascher M."/>
            <person name="Fiebig A."/>
        </authorList>
    </citation>
    <scope>NUCLEOTIDE SEQUENCE [LARGE SCALE GENOMIC DNA]</scope>
    <source>
        <strain evidence="2">cv. Morex</strain>
    </source>
</reference>
<protein>
    <recommendedName>
        <fullName evidence="1">KIB1-4 beta-propeller domain-containing protein</fullName>
    </recommendedName>
</protein>
<dbReference type="InterPro" id="IPR005174">
    <property type="entry name" value="KIB1-4_b-propeller"/>
</dbReference>
<keyword evidence="3" id="KW-1185">Reference proteome</keyword>
<name>A0A8I7B4I2_HORVV</name>
<dbReference type="EnsemblPlants" id="HORVU.MOREX.r3.3HG0221070.1">
    <property type="protein sequence ID" value="HORVU.MOREX.r3.3HG0221070.1.CDS1"/>
    <property type="gene ID" value="HORVU.MOREX.r3.3HG0221070"/>
</dbReference>
<evidence type="ECO:0000313" key="3">
    <source>
        <dbReference type="Proteomes" id="UP000011116"/>
    </source>
</evidence>
<dbReference type="PANTHER" id="PTHR34708:SF4">
    <property type="entry name" value="DUF295 DOMAIN-CONTAINING PROTEIN"/>
    <property type="match status" value="1"/>
</dbReference>
<evidence type="ECO:0000313" key="2">
    <source>
        <dbReference type="EnsemblPlants" id="HORVU.MOREX.r3.3HG0221070.1.CDS1"/>
    </source>
</evidence>
<organism evidence="2 3">
    <name type="scientific">Hordeum vulgare subsp. vulgare</name>
    <name type="common">Domesticated barley</name>
    <dbReference type="NCBI Taxonomy" id="112509"/>
    <lineage>
        <taxon>Eukaryota</taxon>
        <taxon>Viridiplantae</taxon>
        <taxon>Streptophyta</taxon>
        <taxon>Embryophyta</taxon>
        <taxon>Tracheophyta</taxon>
        <taxon>Spermatophyta</taxon>
        <taxon>Magnoliopsida</taxon>
        <taxon>Liliopsida</taxon>
        <taxon>Poales</taxon>
        <taxon>Poaceae</taxon>
        <taxon>BOP clade</taxon>
        <taxon>Pooideae</taxon>
        <taxon>Triticodae</taxon>
        <taxon>Triticeae</taxon>
        <taxon>Hordeinae</taxon>
        <taxon>Hordeum</taxon>
    </lineage>
</organism>
<dbReference type="Pfam" id="PF03478">
    <property type="entry name" value="Beta-prop_KIB1-4"/>
    <property type="match status" value="1"/>
</dbReference>
<feature type="domain" description="KIB1-4 beta-propeller" evidence="1">
    <location>
        <begin position="75"/>
        <end position="340"/>
    </location>
</feature>
<reference evidence="3" key="1">
    <citation type="journal article" date="2012" name="Nature">
        <title>A physical, genetic and functional sequence assembly of the barley genome.</title>
        <authorList>
            <consortium name="The International Barley Genome Sequencing Consortium"/>
            <person name="Mayer K.F."/>
            <person name="Waugh R."/>
            <person name="Brown J.W."/>
            <person name="Schulman A."/>
            <person name="Langridge P."/>
            <person name="Platzer M."/>
            <person name="Fincher G.B."/>
            <person name="Muehlbauer G.J."/>
            <person name="Sato K."/>
            <person name="Close T.J."/>
            <person name="Wise R.P."/>
            <person name="Stein N."/>
        </authorList>
    </citation>
    <scope>NUCLEOTIDE SEQUENCE [LARGE SCALE GENOMIC DNA]</scope>
    <source>
        <strain evidence="3">cv. Morex</strain>
    </source>
</reference>
<accession>A0A8I7B4I2</accession>
<proteinExistence type="predicted"/>
<dbReference type="PANTHER" id="PTHR34708">
    <property type="entry name" value="OS07G0440000 PROTEIN"/>
    <property type="match status" value="1"/>
</dbReference>